<reference evidence="1" key="1">
    <citation type="submission" date="2022-07" db="EMBL/GenBank/DDBJ databases">
        <title>Phylogenomic reconstructions and comparative analyses of Kickxellomycotina fungi.</title>
        <authorList>
            <person name="Reynolds N.K."/>
            <person name="Stajich J.E."/>
            <person name="Barry K."/>
            <person name="Grigoriev I.V."/>
            <person name="Crous P."/>
            <person name="Smith M.E."/>
        </authorList>
    </citation>
    <scope>NUCLEOTIDE SEQUENCE</scope>
    <source>
        <strain evidence="1">Benny 63K</strain>
    </source>
</reference>
<keyword evidence="1" id="KW-0347">Helicase</keyword>
<gene>
    <name evidence="1" type="primary">SUV3_1</name>
    <name evidence="1" type="ORF">LPJ66_005331</name>
</gene>
<sequence length="735" mass="81484">MNRVLAGALAAGALRRTGAVPAVCHRQLHKSAACRRQAGRSSDDYGNARGKHLIKQLAELQIRRAPEDAVPKRSGDTKYTRVTHPMFSEWPHDSKIDADFARVQRQLRLSWFKQNTEVRKRCANFGIDSSTFVEWSDRFAQAAGAEEIETLRAEKLVPLLIRDGREAFGDYIVNQFFAFLGDKAPHVVKNIGYLRRITDLRHPHEWAATTRKVQRRIIMHVGPTNSGKTYHALQRLQQAASGVYCSPLRLLAYEVYDRMTRAGISCSLMTGEDRRLADFSAPGLSPIGMSINGEPVTQIDSCTIEMAPNKPYNVAVIDEIQMIADRQRGWAWTNALLNIPAAEIHLCGEVSAVPIVKQICASLDEEVEVREYARLGALHTSNKALQGDWSKVRRGDCIVSFSRKAIYDIKSTIESKTGLRCAIIYGGLPPEARVEQARLFNDPNSGYDVLVASDAIGMGINLSIKRVIFVELSKFDGGSMRPISVSQTRQIGGRAGRFGSGAEAGEVTTMESKDLKHLALSMAKQPPALAAVGIKPTTEAIETFSHQFPGVPFSQLWPMFRDVATVSPGYFLCSFHEQEKIATLVEHLPLSVRDRYQFIYAPINTRSPIVCSCLAKYAAAVAHGTECLVAQVVKLPPKLPTNRIQLEVFEQWHRAITLFMWLSFHFPETYVELDEAMALKTDCERMITEGLATIRSHKKAEGLSPKAAPGAKDTAEAAGKAETKARIREMLGIKA</sequence>
<organism evidence="1 2">
    <name type="scientific">Kickxella alabastrina</name>
    <dbReference type="NCBI Taxonomy" id="61397"/>
    <lineage>
        <taxon>Eukaryota</taxon>
        <taxon>Fungi</taxon>
        <taxon>Fungi incertae sedis</taxon>
        <taxon>Zoopagomycota</taxon>
        <taxon>Kickxellomycotina</taxon>
        <taxon>Kickxellomycetes</taxon>
        <taxon>Kickxellales</taxon>
        <taxon>Kickxellaceae</taxon>
        <taxon>Kickxella</taxon>
    </lineage>
</organism>
<dbReference type="EC" id="3.6.4.13" evidence="1"/>
<keyword evidence="1" id="KW-0547">Nucleotide-binding</keyword>
<evidence type="ECO:0000313" key="1">
    <source>
        <dbReference type="EMBL" id="KAJ1894194.1"/>
    </source>
</evidence>
<comment type="caution">
    <text evidence="1">The sequence shown here is derived from an EMBL/GenBank/DDBJ whole genome shotgun (WGS) entry which is preliminary data.</text>
</comment>
<proteinExistence type="predicted"/>
<evidence type="ECO:0000313" key="2">
    <source>
        <dbReference type="Proteomes" id="UP001150581"/>
    </source>
</evidence>
<keyword evidence="1" id="KW-0378">Hydrolase</keyword>
<keyword evidence="1" id="KW-0067">ATP-binding</keyword>
<dbReference type="Proteomes" id="UP001150581">
    <property type="component" value="Unassembled WGS sequence"/>
</dbReference>
<name>A0ACC1IG70_9FUNG</name>
<accession>A0ACC1IG70</accession>
<protein>
    <submittedName>
        <fullName evidence="1">RNA helicase</fullName>
        <ecNumber evidence="1">3.6.4.13</ecNumber>
    </submittedName>
</protein>
<dbReference type="EMBL" id="JANBPG010000724">
    <property type="protein sequence ID" value="KAJ1894194.1"/>
    <property type="molecule type" value="Genomic_DNA"/>
</dbReference>
<keyword evidence="2" id="KW-1185">Reference proteome</keyword>